<dbReference type="Pfam" id="PF03861">
    <property type="entry name" value="ANTAR"/>
    <property type="match status" value="1"/>
</dbReference>
<proteinExistence type="predicted"/>
<keyword evidence="3" id="KW-0805">Transcription regulation</keyword>
<dbReference type="InterPro" id="IPR029016">
    <property type="entry name" value="GAF-like_dom_sf"/>
</dbReference>
<name>A0A1J7BCB3_9ACTN</name>
<dbReference type="InterPro" id="IPR005561">
    <property type="entry name" value="ANTAR"/>
</dbReference>
<dbReference type="SUPFAM" id="SSF52172">
    <property type="entry name" value="CheY-like"/>
    <property type="match status" value="1"/>
</dbReference>
<keyword evidence="4" id="KW-0804">Transcription</keyword>
<dbReference type="STRING" id="1428644.BIV57_17395"/>
<evidence type="ECO:0000256" key="4">
    <source>
        <dbReference type="ARBA" id="ARBA00023163"/>
    </source>
</evidence>
<keyword evidence="1" id="KW-0808">Transferase</keyword>
<gene>
    <name evidence="7" type="ORF">BIV57_17395</name>
</gene>
<feature type="domain" description="ANTAR" evidence="6">
    <location>
        <begin position="181"/>
        <end position="242"/>
    </location>
</feature>
<feature type="compositionally biased region" description="Basic and acidic residues" evidence="5">
    <location>
        <begin position="82"/>
        <end position="96"/>
    </location>
</feature>
<dbReference type="Gene3D" id="1.10.10.10">
    <property type="entry name" value="Winged helix-like DNA-binding domain superfamily/Winged helix DNA-binding domain"/>
    <property type="match status" value="1"/>
</dbReference>
<dbReference type="InterPro" id="IPR003018">
    <property type="entry name" value="GAF"/>
</dbReference>
<feature type="region of interest" description="Disordered" evidence="5">
    <location>
        <begin position="82"/>
        <end position="103"/>
    </location>
</feature>
<evidence type="ECO:0000256" key="3">
    <source>
        <dbReference type="ARBA" id="ARBA00023015"/>
    </source>
</evidence>
<protein>
    <recommendedName>
        <fullName evidence="6">ANTAR domain-containing protein</fullName>
    </recommendedName>
</protein>
<dbReference type="AlphaFoldDB" id="A0A1J7BCB3"/>
<evidence type="ECO:0000256" key="5">
    <source>
        <dbReference type="SAM" id="MobiDB-lite"/>
    </source>
</evidence>
<accession>A0A1J7BCB3</accession>
<evidence type="ECO:0000313" key="8">
    <source>
        <dbReference type="Proteomes" id="UP000243342"/>
    </source>
</evidence>
<comment type="caution">
    <text evidence="7">The sequence shown here is derived from an EMBL/GenBank/DDBJ whole genome shotgun (WGS) entry which is preliminary data.</text>
</comment>
<dbReference type="EMBL" id="MLCF01000106">
    <property type="protein sequence ID" value="OIV36229.1"/>
    <property type="molecule type" value="Genomic_DNA"/>
</dbReference>
<dbReference type="InterPro" id="IPR011006">
    <property type="entry name" value="CheY-like_superfamily"/>
</dbReference>
<dbReference type="GO" id="GO:0003723">
    <property type="term" value="F:RNA binding"/>
    <property type="evidence" value="ECO:0007669"/>
    <property type="project" value="InterPro"/>
</dbReference>
<evidence type="ECO:0000256" key="2">
    <source>
        <dbReference type="ARBA" id="ARBA00022777"/>
    </source>
</evidence>
<dbReference type="Pfam" id="PF01590">
    <property type="entry name" value="GAF"/>
    <property type="match status" value="1"/>
</dbReference>
<dbReference type="GO" id="GO:0016301">
    <property type="term" value="F:kinase activity"/>
    <property type="evidence" value="ECO:0007669"/>
    <property type="project" value="UniProtKB-KW"/>
</dbReference>
<dbReference type="OrthoDB" id="3683444at2"/>
<organism evidence="7 8">
    <name type="scientific">Mangrovactinospora gilvigrisea</name>
    <dbReference type="NCBI Taxonomy" id="1428644"/>
    <lineage>
        <taxon>Bacteria</taxon>
        <taxon>Bacillati</taxon>
        <taxon>Actinomycetota</taxon>
        <taxon>Actinomycetes</taxon>
        <taxon>Kitasatosporales</taxon>
        <taxon>Streptomycetaceae</taxon>
        <taxon>Mangrovactinospora</taxon>
    </lineage>
</organism>
<dbReference type="InterPro" id="IPR036388">
    <property type="entry name" value="WH-like_DNA-bd_sf"/>
</dbReference>
<dbReference type="PROSITE" id="PS50921">
    <property type="entry name" value="ANTAR"/>
    <property type="match status" value="1"/>
</dbReference>
<dbReference type="Gene3D" id="3.30.450.40">
    <property type="match status" value="1"/>
</dbReference>
<dbReference type="SMART" id="SM01012">
    <property type="entry name" value="ANTAR"/>
    <property type="match status" value="1"/>
</dbReference>
<dbReference type="PIRSF" id="PIRSF036625">
    <property type="entry name" value="GAF_ANTAR"/>
    <property type="match status" value="1"/>
</dbReference>
<evidence type="ECO:0000313" key="7">
    <source>
        <dbReference type="EMBL" id="OIV36229.1"/>
    </source>
</evidence>
<dbReference type="InterPro" id="IPR012074">
    <property type="entry name" value="GAF_ANTAR"/>
</dbReference>
<evidence type="ECO:0000259" key="6">
    <source>
        <dbReference type="PROSITE" id="PS50921"/>
    </source>
</evidence>
<reference evidence="7 8" key="1">
    <citation type="submission" date="2016-10" db="EMBL/GenBank/DDBJ databases">
        <title>Genome sequence of Streptomyces gilvigriseus MUSC 26.</title>
        <authorList>
            <person name="Lee L.-H."/>
            <person name="Ser H.-L."/>
        </authorList>
    </citation>
    <scope>NUCLEOTIDE SEQUENCE [LARGE SCALE GENOMIC DNA]</scope>
    <source>
        <strain evidence="7 8">MUSC 26</strain>
    </source>
</reference>
<keyword evidence="8" id="KW-1185">Reference proteome</keyword>
<keyword evidence="2" id="KW-0418">Kinase</keyword>
<dbReference type="Proteomes" id="UP000243342">
    <property type="component" value="Unassembled WGS sequence"/>
</dbReference>
<dbReference type="RefSeq" id="WP_071657815.1">
    <property type="nucleotide sequence ID" value="NZ_MLCF01000106.1"/>
</dbReference>
<evidence type="ECO:0000256" key="1">
    <source>
        <dbReference type="ARBA" id="ARBA00022679"/>
    </source>
</evidence>
<dbReference type="SUPFAM" id="SSF55781">
    <property type="entry name" value="GAF domain-like"/>
    <property type="match status" value="1"/>
</dbReference>
<sequence>MHPHPHALAGVFVELSGGIEEESVDAGALLTLLAMRAGELLAAEEDPAGCAATALLMADEEDRHEPPVVAGSDPEVQRLEEDAAARGEGPGHDSRRTGAPLRDAPLDGPIARLRWPHYAPRCRALGYRRAAALPLRARGRTVGTLVVLRSDGDGPLRGDTLRLGQAMADMAGIALAREREVRRGLVRAEQLQSALTSRIVIEQAKGVLATRYAVPMEEAFERLRRHARSNRRRLADVADDVVAGRLEV</sequence>